<keyword evidence="2" id="KW-1185">Reference proteome</keyword>
<dbReference type="Proteomes" id="UP000054051">
    <property type="component" value="Unassembled WGS sequence"/>
</dbReference>
<comment type="caution">
    <text evidence="1">The sequence shown here is derived from an EMBL/GenBank/DDBJ whole genome shotgun (WGS) entry which is preliminary data.</text>
</comment>
<proteinExistence type="predicted"/>
<protein>
    <submittedName>
        <fullName evidence="1">Uncharacterized protein</fullName>
    </submittedName>
</protein>
<dbReference type="AlphaFoldDB" id="G2J973"/>
<evidence type="ECO:0000313" key="1">
    <source>
        <dbReference type="EMBL" id="CCD29320.1"/>
    </source>
</evidence>
<accession>G2J973</accession>
<reference evidence="1 2" key="1">
    <citation type="submission" date="2011-08" db="EMBL/GenBank/DDBJ databases">
        <title>The genome of the obligate endobacterium of an arbuscular mycorrhizal fungus reveals an interphylum network of nutritional interactions.</title>
        <authorList>
            <person name="Ghignone S."/>
            <person name="Salvioli A."/>
            <person name="Anca I."/>
            <person name="Lumini E."/>
            <person name="Ortu G."/>
            <person name="Petiti L."/>
            <person name="Cruveiller S."/>
            <person name="Bianciotto V."/>
            <person name="Piffanelli P."/>
            <person name="Lanfranco L."/>
            <person name="Bonfante P."/>
        </authorList>
    </citation>
    <scope>NUCLEOTIDE SEQUENCE [LARGE SCALE GENOMIC DNA]</scope>
    <source>
        <strain evidence="1 2">BEG34</strain>
    </source>
</reference>
<evidence type="ECO:0000313" key="2">
    <source>
        <dbReference type="Proteomes" id="UP000054051"/>
    </source>
</evidence>
<gene>
    <name evidence="1" type="ORF">CAGGBEG34_220071</name>
</gene>
<dbReference type="EMBL" id="CAFB01000039">
    <property type="protein sequence ID" value="CCD29320.1"/>
    <property type="molecule type" value="Genomic_DNA"/>
</dbReference>
<name>G2J973_9BURK</name>
<sequence length="121" mass="14102">MLTDNVLALMNSTLTSLEKRAIHSDVRKYSKKYHLFDIIKLFFMPIYSDLGHFVHEVTVKAKAYLAHCETSWQQQAYESKRKFLVSKSMKIVKRLLILIFLIPSVVKSKIIILEEVMSTHS</sequence>
<organism evidence="1 2">
    <name type="scientific">Candidatus Glomeribacter gigasporarum BEG34</name>
    <dbReference type="NCBI Taxonomy" id="1070319"/>
    <lineage>
        <taxon>Bacteria</taxon>
        <taxon>Pseudomonadati</taxon>
        <taxon>Pseudomonadota</taxon>
        <taxon>Betaproteobacteria</taxon>
        <taxon>Burkholderiales</taxon>
        <taxon>Burkholderiaceae</taxon>
        <taxon>Candidatus Glomeribacter</taxon>
    </lineage>
</organism>